<dbReference type="RefSeq" id="WP_125599722.1">
    <property type="nucleotide sequence ID" value="NZ_JBHSSM010000022.1"/>
</dbReference>
<dbReference type="EMBL" id="JBHSSM010000022">
    <property type="protein sequence ID" value="MFC6315830.1"/>
    <property type="molecule type" value="Genomic_DNA"/>
</dbReference>
<evidence type="ECO:0000313" key="2">
    <source>
        <dbReference type="Proteomes" id="UP001596310"/>
    </source>
</evidence>
<protein>
    <recommendedName>
        <fullName evidence="3">Transcriptional regulator</fullName>
    </recommendedName>
</protein>
<evidence type="ECO:0008006" key="3">
    <source>
        <dbReference type="Google" id="ProtNLM"/>
    </source>
</evidence>
<evidence type="ECO:0000313" key="1">
    <source>
        <dbReference type="EMBL" id="MFC6315830.1"/>
    </source>
</evidence>
<name>A0ABW1UPC2_9LACO</name>
<proteinExistence type="predicted"/>
<keyword evidence="2" id="KW-1185">Reference proteome</keyword>
<comment type="caution">
    <text evidence="1">The sequence shown here is derived from an EMBL/GenBank/DDBJ whole genome shotgun (WGS) entry which is preliminary data.</text>
</comment>
<dbReference type="Proteomes" id="UP001596310">
    <property type="component" value="Unassembled WGS sequence"/>
</dbReference>
<organism evidence="1 2">
    <name type="scientific">Lapidilactobacillus achengensis</name>
    <dbReference type="NCBI Taxonomy" id="2486000"/>
    <lineage>
        <taxon>Bacteria</taxon>
        <taxon>Bacillati</taxon>
        <taxon>Bacillota</taxon>
        <taxon>Bacilli</taxon>
        <taxon>Lactobacillales</taxon>
        <taxon>Lactobacillaceae</taxon>
        <taxon>Lapidilactobacillus</taxon>
    </lineage>
</organism>
<sequence length="163" mass="18508">MEREAIKQYADWLQTNTNEIVAQKIKFEADKVYQLIDTLHIFEQPVTTYLTMSQETYYRTVSDHKLTLPGERDTMSKLQDRVLVNHVDGALADGEIQFEYNHEDSYSEGYSPRKDLQIIAYSFKVLGAVVAISSTELVRQNLSKDAAISIALAADALTQWQAA</sequence>
<reference evidence="2" key="1">
    <citation type="journal article" date="2019" name="Int. J. Syst. Evol. Microbiol.">
        <title>The Global Catalogue of Microorganisms (GCM) 10K type strain sequencing project: providing services to taxonomists for standard genome sequencing and annotation.</title>
        <authorList>
            <consortium name="The Broad Institute Genomics Platform"/>
            <consortium name="The Broad Institute Genome Sequencing Center for Infectious Disease"/>
            <person name="Wu L."/>
            <person name="Ma J."/>
        </authorList>
    </citation>
    <scope>NUCLEOTIDE SEQUENCE [LARGE SCALE GENOMIC DNA]</scope>
    <source>
        <strain evidence="2">CCM 8897</strain>
    </source>
</reference>
<accession>A0ABW1UPC2</accession>
<gene>
    <name evidence="1" type="ORF">ACFQHW_09680</name>
</gene>